<dbReference type="EMBL" id="RCMG01000043">
    <property type="protein sequence ID" value="KAG2866251.1"/>
    <property type="molecule type" value="Genomic_DNA"/>
</dbReference>
<dbReference type="OrthoDB" id="164432at2759"/>
<sequence length="191" mass="20872">MLGLWRLARGGLGSAANQYNEQLLFMPLRTATMAVVACGWEFIVEMTRSNESVRALLLILPQILLLLVVVSQFFPALQPRNRKQVITSVQVLIPMVIVAVIHSSFRLGISLCCCSRSLCPSTFPTGQAPDTSACGLVVNNCYMAFISKIVHFYGTASLLSPLATTILVTLLCATRQTSGRKHCLAFLAKMH</sequence>
<protein>
    <submittedName>
        <fullName evidence="7">Uncharacterized protein</fullName>
    </submittedName>
</protein>
<dbReference type="EMBL" id="RCMV01000066">
    <property type="protein sequence ID" value="KAG3226107.1"/>
    <property type="molecule type" value="Genomic_DNA"/>
</dbReference>
<dbReference type="VEuPathDB" id="FungiDB:PC110_g10477"/>
<keyword evidence="1" id="KW-0812">Transmembrane</keyword>
<dbReference type="EMBL" id="MJFZ01000246">
    <property type="protein sequence ID" value="RAW33201.1"/>
    <property type="molecule type" value="Genomic_DNA"/>
</dbReference>
<evidence type="ECO:0000256" key="1">
    <source>
        <dbReference type="SAM" id="Phobius"/>
    </source>
</evidence>
<dbReference type="Proteomes" id="UP000774804">
    <property type="component" value="Unassembled WGS sequence"/>
</dbReference>
<evidence type="ECO:0000313" key="6">
    <source>
        <dbReference type="EMBL" id="KAG3226107.1"/>
    </source>
</evidence>
<evidence type="ECO:0000313" key="3">
    <source>
        <dbReference type="EMBL" id="KAG2937210.1"/>
    </source>
</evidence>
<name>A0A329S907_9STRA</name>
<evidence type="ECO:0000313" key="5">
    <source>
        <dbReference type="EMBL" id="KAG2995851.1"/>
    </source>
</evidence>
<feature type="transmembrane region" description="Helical" evidence="1">
    <location>
        <begin position="55"/>
        <end position="77"/>
    </location>
</feature>
<comment type="caution">
    <text evidence="7">The sequence shown here is derived from an EMBL/GenBank/DDBJ whole genome shotgun (WGS) entry which is preliminary data.</text>
</comment>
<dbReference type="Proteomes" id="UP000735874">
    <property type="component" value="Unassembled WGS sequence"/>
</dbReference>
<accession>A0A329S907</accession>
<dbReference type="Proteomes" id="UP000697107">
    <property type="component" value="Unassembled WGS sequence"/>
</dbReference>
<evidence type="ECO:0000313" key="4">
    <source>
        <dbReference type="EMBL" id="KAG2951642.1"/>
    </source>
</evidence>
<proteinExistence type="predicted"/>
<reference evidence="7 8" key="1">
    <citation type="submission" date="2018-01" db="EMBL/GenBank/DDBJ databases">
        <title>Draft genome of the strawberry crown rot pathogen Phytophthora cactorum.</title>
        <authorList>
            <person name="Armitage A.D."/>
            <person name="Lysoe E."/>
            <person name="Nellist C.F."/>
            <person name="Harrison R.J."/>
            <person name="Brurberg M.B."/>
        </authorList>
    </citation>
    <scope>NUCLEOTIDE SEQUENCE [LARGE SCALE GENOMIC DNA]</scope>
    <source>
        <strain evidence="7 8">10300</strain>
    </source>
</reference>
<evidence type="ECO:0000313" key="7">
    <source>
        <dbReference type="EMBL" id="RAW33201.1"/>
    </source>
</evidence>
<evidence type="ECO:0000313" key="8">
    <source>
        <dbReference type="Proteomes" id="UP000251314"/>
    </source>
</evidence>
<keyword evidence="8" id="KW-1185">Reference proteome</keyword>
<dbReference type="Proteomes" id="UP000251314">
    <property type="component" value="Unassembled WGS sequence"/>
</dbReference>
<dbReference type="EMBL" id="RCMI01000082">
    <property type="protein sequence ID" value="KAG2937210.1"/>
    <property type="molecule type" value="Genomic_DNA"/>
</dbReference>
<gene>
    <name evidence="7" type="ORF">PC110_g10477</name>
    <name evidence="2" type="ORF">PC113_g2997</name>
    <name evidence="3" type="ORF">PC115_g4334</name>
    <name evidence="4" type="ORF">PC117_g3431</name>
    <name evidence="5" type="ORF">PC118_g2775</name>
    <name evidence="6" type="ORF">PC129_g3282</name>
</gene>
<dbReference type="AlphaFoldDB" id="A0A329S907"/>
<dbReference type="Proteomes" id="UP000760860">
    <property type="component" value="Unassembled WGS sequence"/>
</dbReference>
<organism evidence="7 8">
    <name type="scientific">Phytophthora cactorum</name>
    <dbReference type="NCBI Taxonomy" id="29920"/>
    <lineage>
        <taxon>Eukaryota</taxon>
        <taxon>Sar</taxon>
        <taxon>Stramenopiles</taxon>
        <taxon>Oomycota</taxon>
        <taxon>Peronosporomycetes</taxon>
        <taxon>Peronosporales</taxon>
        <taxon>Peronosporaceae</taxon>
        <taxon>Phytophthora</taxon>
    </lineage>
</organism>
<feature type="transmembrane region" description="Helical" evidence="1">
    <location>
        <begin position="89"/>
        <end position="109"/>
    </location>
</feature>
<dbReference type="EMBL" id="RCMK01000049">
    <property type="protein sequence ID" value="KAG2951642.1"/>
    <property type="molecule type" value="Genomic_DNA"/>
</dbReference>
<dbReference type="EMBL" id="RCML01000043">
    <property type="protein sequence ID" value="KAG2995851.1"/>
    <property type="molecule type" value="Genomic_DNA"/>
</dbReference>
<dbReference type="Proteomes" id="UP000736787">
    <property type="component" value="Unassembled WGS sequence"/>
</dbReference>
<keyword evidence="1" id="KW-1133">Transmembrane helix</keyword>
<reference evidence="2" key="2">
    <citation type="submission" date="2018-10" db="EMBL/GenBank/DDBJ databases">
        <title>Effector identification in a new, highly contiguous assembly of the strawberry crown rot pathogen Phytophthora cactorum.</title>
        <authorList>
            <person name="Armitage A.D."/>
            <person name="Nellist C.F."/>
            <person name="Bates H."/>
            <person name="Vickerstaff R.J."/>
            <person name="Harrison R.J."/>
        </authorList>
    </citation>
    <scope>NUCLEOTIDE SEQUENCE</scope>
    <source>
        <strain evidence="2">15-7</strain>
        <strain evidence="3">4032</strain>
        <strain evidence="4">4040</strain>
        <strain evidence="5">P415</strain>
        <strain evidence="6">P421</strain>
    </source>
</reference>
<keyword evidence="1" id="KW-0472">Membrane</keyword>
<evidence type="ECO:0000313" key="2">
    <source>
        <dbReference type="EMBL" id="KAG2866251.1"/>
    </source>
</evidence>